<feature type="compositionally biased region" description="Basic and acidic residues" evidence="8">
    <location>
        <begin position="251"/>
        <end position="260"/>
    </location>
</feature>
<evidence type="ECO:0000256" key="4">
    <source>
        <dbReference type="ARBA" id="ARBA00022771"/>
    </source>
</evidence>
<feature type="domain" description="C2H2-type" evidence="9">
    <location>
        <begin position="577"/>
        <end position="604"/>
    </location>
</feature>
<feature type="compositionally biased region" description="Acidic residues" evidence="8">
    <location>
        <begin position="743"/>
        <end position="752"/>
    </location>
</feature>
<dbReference type="SUPFAM" id="SSF57716">
    <property type="entry name" value="Glucocorticoid receptor-like (DNA-binding domain)"/>
    <property type="match status" value="1"/>
</dbReference>
<organism evidence="10 11">
    <name type="scientific">Aedes albopictus</name>
    <name type="common">Asian tiger mosquito</name>
    <name type="synonym">Stegomyia albopicta</name>
    <dbReference type="NCBI Taxonomy" id="7160"/>
    <lineage>
        <taxon>Eukaryota</taxon>
        <taxon>Metazoa</taxon>
        <taxon>Ecdysozoa</taxon>
        <taxon>Arthropoda</taxon>
        <taxon>Hexapoda</taxon>
        <taxon>Insecta</taxon>
        <taxon>Pterygota</taxon>
        <taxon>Neoptera</taxon>
        <taxon>Endopterygota</taxon>
        <taxon>Diptera</taxon>
        <taxon>Nematocera</taxon>
        <taxon>Culicoidea</taxon>
        <taxon>Culicidae</taxon>
        <taxon>Culicinae</taxon>
        <taxon>Aedini</taxon>
        <taxon>Aedes</taxon>
        <taxon>Stegomyia</taxon>
    </lineage>
</organism>
<feature type="compositionally biased region" description="Acidic residues" evidence="8">
    <location>
        <begin position="269"/>
        <end position="282"/>
    </location>
</feature>
<feature type="region of interest" description="Disordered" evidence="8">
    <location>
        <begin position="95"/>
        <end position="139"/>
    </location>
</feature>
<keyword evidence="2" id="KW-0479">Metal-binding</keyword>
<sequence length="782" mass="89037">METKRTSTRFWCGVPGCISKCKGQGQNNKFFRFPNPARHKPVFLKNLAAKRLKLWRAVFGSKIRPEARICEWHFESGEPARLTSTGDVDWVPTRFLSGWKGKPSESENDAGDTEGKPASMTSTRDVDWVPSRHLENSTRERWTVSEVDINAAKTIDQPHAEMDSADEMEPLVATEDEDAPEEEGDQQQDEETMDSDNDQQQDEESDAAEPETLVETVLESDNEEIEATDAGDTAVQSGEHVEEDESAAELSQEHTGKDQQDGNSSVECEMFEEIEPDEENADGGETIGIEREDHDETFVENFCGEVEIKEEEPEIEQEEEQSYLEDDPIMGMPVPIKYEDSDNDDVQPMVQIKDNTRKQGKKKQSSSDTETADEGDDCEVVLVTSPIGEHAYHASPAVPSRVQPKRKVTKKKTLPAAVSPYMARNVRNFLHTKNSTHTCLECQGQFFSVVQYLKHRKRHPKVKNFPYQCRYCPSRFRLHRDMLPHLLTHSKLEKFTCPMCPVQIYSAHKLVTHMQVHRSSPKENYYFKCVTCSVRFSKCKQLEDHNLVSHPKFVNGVPVHPPGRIHVTPKNRTRTVHVCFHCGKVEGTWPELLVHMRIHKGPLACTICLLSLKGSDEFAEHVVKVHKDMGELTYHQCKNPSCPREFISPRELKAHEATCVPLGGEYRCEICDQLYREVDHFITHMELHSMLSNELGHKMCPHCVFPTNDPGAFAAHLVNHHGYRDKVETLEKLYSEYLRQDEAEGTSEDDSDFGGPEKPNEAEQEKKARHIADDVVQVCERE</sequence>
<keyword evidence="5" id="KW-0862">Zinc</keyword>
<evidence type="ECO:0000256" key="6">
    <source>
        <dbReference type="ARBA" id="ARBA00023242"/>
    </source>
</evidence>
<keyword evidence="6" id="KW-0539">Nucleus</keyword>
<dbReference type="GeneID" id="109423319"/>
<evidence type="ECO:0000256" key="7">
    <source>
        <dbReference type="PROSITE-ProRule" id="PRU00042"/>
    </source>
</evidence>
<evidence type="ECO:0000313" key="11">
    <source>
        <dbReference type="Proteomes" id="UP000069940"/>
    </source>
</evidence>
<evidence type="ECO:0000313" key="10">
    <source>
        <dbReference type="EnsemblMetazoa" id="AALFPA23_017132.P24984"/>
    </source>
</evidence>
<proteinExistence type="predicted"/>
<evidence type="ECO:0000259" key="9">
    <source>
        <dbReference type="PROSITE" id="PS50157"/>
    </source>
</evidence>
<evidence type="ECO:0000256" key="1">
    <source>
        <dbReference type="ARBA" id="ARBA00004123"/>
    </source>
</evidence>
<dbReference type="PANTHER" id="PTHR24376:SF216">
    <property type="entry name" value="ZINC FINGER PROTEIN 420-LIKE"/>
    <property type="match status" value="1"/>
</dbReference>
<feature type="compositionally biased region" description="Acidic residues" evidence="8">
    <location>
        <begin position="218"/>
        <end position="229"/>
    </location>
</feature>
<name>A0ABM1ZC84_AEDAL</name>
<keyword evidence="3" id="KW-0677">Repeat</keyword>
<reference evidence="10" key="2">
    <citation type="submission" date="2025-05" db="UniProtKB">
        <authorList>
            <consortium name="EnsemblMetazoa"/>
        </authorList>
    </citation>
    <scope>IDENTIFICATION</scope>
    <source>
        <strain evidence="10">Foshan</strain>
    </source>
</reference>
<feature type="region of interest" description="Disordered" evidence="8">
    <location>
        <begin position="738"/>
        <end position="782"/>
    </location>
</feature>
<comment type="subcellular location">
    <subcellularLocation>
        <location evidence="1">Nucleus</location>
    </subcellularLocation>
</comment>
<evidence type="ECO:0000256" key="2">
    <source>
        <dbReference type="ARBA" id="ARBA00022723"/>
    </source>
</evidence>
<feature type="region of interest" description="Disordered" evidence="8">
    <location>
        <begin position="172"/>
        <end position="330"/>
    </location>
</feature>
<dbReference type="PROSITE" id="PS50157">
    <property type="entry name" value="ZINC_FINGER_C2H2_2"/>
    <property type="match status" value="3"/>
</dbReference>
<feature type="compositionally biased region" description="Acidic residues" evidence="8">
    <location>
        <begin position="308"/>
        <end position="328"/>
    </location>
</feature>
<reference evidence="11" key="1">
    <citation type="journal article" date="2015" name="Proc. Natl. Acad. Sci. U.S.A.">
        <title>Genome sequence of the Asian Tiger mosquito, Aedes albopictus, reveals insights into its biology, genetics, and evolution.</title>
        <authorList>
            <person name="Chen X.G."/>
            <person name="Jiang X."/>
            <person name="Gu J."/>
            <person name="Xu M."/>
            <person name="Wu Y."/>
            <person name="Deng Y."/>
            <person name="Zhang C."/>
            <person name="Bonizzoni M."/>
            <person name="Dermauw W."/>
            <person name="Vontas J."/>
            <person name="Armbruster P."/>
            <person name="Huang X."/>
            <person name="Yang Y."/>
            <person name="Zhang H."/>
            <person name="He W."/>
            <person name="Peng H."/>
            <person name="Liu Y."/>
            <person name="Wu K."/>
            <person name="Chen J."/>
            <person name="Lirakis M."/>
            <person name="Topalis P."/>
            <person name="Van Leeuwen T."/>
            <person name="Hall A.B."/>
            <person name="Jiang X."/>
            <person name="Thorpe C."/>
            <person name="Mueller R.L."/>
            <person name="Sun C."/>
            <person name="Waterhouse R.M."/>
            <person name="Yan G."/>
            <person name="Tu Z.J."/>
            <person name="Fang X."/>
            <person name="James A.A."/>
        </authorList>
    </citation>
    <scope>NUCLEOTIDE SEQUENCE [LARGE SCALE GENOMIC DNA]</scope>
    <source>
        <strain evidence="11">Foshan</strain>
    </source>
</reference>
<evidence type="ECO:0000256" key="8">
    <source>
        <dbReference type="SAM" id="MobiDB-lite"/>
    </source>
</evidence>
<dbReference type="EnsemblMetazoa" id="AALFPA23_017132.R24984">
    <property type="protein sequence ID" value="AALFPA23_017132.P24984"/>
    <property type="gene ID" value="AALFPA23_017132"/>
</dbReference>
<protein>
    <recommendedName>
        <fullName evidence="9">C2H2-type domain-containing protein</fullName>
    </recommendedName>
</protein>
<dbReference type="InterPro" id="IPR013087">
    <property type="entry name" value="Znf_C2H2_type"/>
</dbReference>
<feature type="compositionally biased region" description="Acidic residues" evidence="8">
    <location>
        <begin position="172"/>
        <end position="209"/>
    </location>
</feature>
<feature type="domain" description="C2H2-type" evidence="9">
    <location>
        <begin position="666"/>
        <end position="689"/>
    </location>
</feature>
<dbReference type="PROSITE" id="PS00028">
    <property type="entry name" value="ZINC_FINGER_C2H2_1"/>
    <property type="match status" value="4"/>
</dbReference>
<feature type="compositionally biased region" description="Basic and acidic residues" evidence="8">
    <location>
        <begin position="758"/>
        <end position="782"/>
    </location>
</feature>
<dbReference type="Proteomes" id="UP000069940">
    <property type="component" value="Unassembled WGS sequence"/>
</dbReference>
<dbReference type="InterPro" id="IPR036236">
    <property type="entry name" value="Znf_C2H2_sf"/>
</dbReference>
<keyword evidence="4 7" id="KW-0863">Zinc-finger</keyword>
<dbReference type="RefSeq" id="XP_062710204.1">
    <property type="nucleotide sequence ID" value="XM_062854220.1"/>
</dbReference>
<feature type="region of interest" description="Disordered" evidence="8">
    <location>
        <begin position="350"/>
        <end position="377"/>
    </location>
</feature>
<accession>A0ABM1ZC84</accession>
<dbReference type="SMART" id="SM00355">
    <property type="entry name" value="ZnF_C2H2"/>
    <property type="match status" value="9"/>
</dbReference>
<feature type="domain" description="C2H2-type" evidence="9">
    <location>
        <begin position="467"/>
        <end position="494"/>
    </location>
</feature>
<feature type="compositionally biased region" description="Basic and acidic residues" evidence="8">
    <location>
        <begin position="288"/>
        <end position="297"/>
    </location>
</feature>
<keyword evidence="11" id="KW-1185">Reference proteome</keyword>
<dbReference type="SUPFAM" id="SSF57667">
    <property type="entry name" value="beta-beta-alpha zinc fingers"/>
    <property type="match status" value="2"/>
</dbReference>
<evidence type="ECO:0000256" key="3">
    <source>
        <dbReference type="ARBA" id="ARBA00022737"/>
    </source>
</evidence>
<dbReference type="PANTHER" id="PTHR24376">
    <property type="entry name" value="ZINC FINGER PROTEIN"/>
    <property type="match status" value="1"/>
</dbReference>
<dbReference type="Gene3D" id="3.30.160.60">
    <property type="entry name" value="Classic Zinc Finger"/>
    <property type="match status" value="4"/>
</dbReference>
<feature type="compositionally biased region" description="Basic and acidic residues" evidence="8">
    <location>
        <begin position="124"/>
        <end position="139"/>
    </location>
</feature>
<evidence type="ECO:0000256" key="5">
    <source>
        <dbReference type="ARBA" id="ARBA00022833"/>
    </source>
</evidence>